<dbReference type="RefSeq" id="WP_173068283.1">
    <property type="nucleotide sequence ID" value="NZ_AP022853.1"/>
</dbReference>
<evidence type="ECO:0000313" key="1">
    <source>
        <dbReference type="EMBL" id="BCB28604.1"/>
    </source>
</evidence>
<dbReference type="EMBL" id="AP022853">
    <property type="protein sequence ID" value="BCB28604.1"/>
    <property type="molecule type" value="Genomic_DNA"/>
</dbReference>
<dbReference type="InterPro" id="IPR016155">
    <property type="entry name" value="Mopterin_synth/thiamin_S_b"/>
</dbReference>
<protein>
    <recommendedName>
        <fullName evidence="3">Molybdopterin synthase sulfur carrier subunit</fullName>
    </recommendedName>
</protein>
<proteinExistence type="predicted"/>
<sequence>MAKILYFSTLAERLGETMEEIKLPPGVEDLRGLLKMLRMRGKEWPVYLVDDRIQATVNKNFVELDAKINDQDEIGLMLTRR</sequence>
<keyword evidence="2" id="KW-1185">Reference proteome</keyword>
<gene>
    <name evidence="1" type="ORF">SKTS_34900</name>
</gene>
<accession>A0A6F8VG02</accession>
<evidence type="ECO:0008006" key="3">
    <source>
        <dbReference type="Google" id="ProtNLM"/>
    </source>
</evidence>
<dbReference type="KEGG" id="slac:SKTS_34900"/>
<name>A0A6F8VG02_9PROT</name>
<dbReference type="AlphaFoldDB" id="A0A6F8VG02"/>
<dbReference type="Proteomes" id="UP000502260">
    <property type="component" value="Chromosome"/>
</dbReference>
<organism evidence="1 2">
    <name type="scientific">Sulfurimicrobium lacus</name>
    <dbReference type="NCBI Taxonomy" id="2715678"/>
    <lineage>
        <taxon>Bacteria</taxon>
        <taxon>Pseudomonadati</taxon>
        <taxon>Pseudomonadota</taxon>
        <taxon>Betaproteobacteria</taxon>
        <taxon>Nitrosomonadales</taxon>
        <taxon>Sulfuricellaceae</taxon>
        <taxon>Sulfurimicrobium</taxon>
    </lineage>
</organism>
<dbReference type="InterPro" id="IPR012675">
    <property type="entry name" value="Beta-grasp_dom_sf"/>
</dbReference>
<dbReference type="Pfam" id="PF02597">
    <property type="entry name" value="ThiS"/>
    <property type="match status" value="1"/>
</dbReference>
<evidence type="ECO:0000313" key="2">
    <source>
        <dbReference type="Proteomes" id="UP000502260"/>
    </source>
</evidence>
<dbReference type="InterPro" id="IPR003749">
    <property type="entry name" value="ThiS/MoaD-like"/>
</dbReference>
<dbReference type="SUPFAM" id="SSF54285">
    <property type="entry name" value="MoaD/ThiS"/>
    <property type="match status" value="1"/>
</dbReference>
<reference evidence="2" key="1">
    <citation type="submission" date="2020-03" db="EMBL/GenBank/DDBJ databases">
        <title>Complete genome sequence of sulfur-oxidizing bacterium skT11.</title>
        <authorList>
            <person name="Kanda M."/>
            <person name="Kojima H."/>
            <person name="Fukui M."/>
        </authorList>
    </citation>
    <scope>NUCLEOTIDE SEQUENCE [LARGE SCALE GENOMIC DNA]</scope>
    <source>
        <strain evidence="2">skT11</strain>
    </source>
</reference>
<dbReference type="Gene3D" id="3.10.20.30">
    <property type="match status" value="1"/>
</dbReference>